<evidence type="ECO:0000259" key="1">
    <source>
        <dbReference type="SMART" id="SM00347"/>
    </source>
</evidence>
<dbReference type="Proteomes" id="UP001291309">
    <property type="component" value="Unassembled WGS sequence"/>
</dbReference>
<comment type="caution">
    <text evidence="2">The sequence shown here is derived from an EMBL/GenBank/DDBJ whole genome shotgun (WGS) entry which is preliminary data.</text>
</comment>
<dbReference type="InterPro" id="IPR036388">
    <property type="entry name" value="WH-like_DNA-bd_sf"/>
</dbReference>
<dbReference type="Pfam" id="PF12802">
    <property type="entry name" value="MarR_2"/>
    <property type="match status" value="1"/>
</dbReference>
<dbReference type="PANTHER" id="PTHR33164:SF99">
    <property type="entry name" value="MARR FAMILY REGULATORY PROTEIN"/>
    <property type="match status" value="1"/>
</dbReference>
<organism evidence="2 3">
    <name type="scientific">Hyalangium rubrum</name>
    <dbReference type="NCBI Taxonomy" id="3103134"/>
    <lineage>
        <taxon>Bacteria</taxon>
        <taxon>Pseudomonadati</taxon>
        <taxon>Myxococcota</taxon>
        <taxon>Myxococcia</taxon>
        <taxon>Myxococcales</taxon>
        <taxon>Cystobacterineae</taxon>
        <taxon>Archangiaceae</taxon>
        <taxon>Hyalangium</taxon>
    </lineage>
</organism>
<dbReference type="EMBL" id="JAXIVS010000005">
    <property type="protein sequence ID" value="MDY7227963.1"/>
    <property type="molecule type" value="Genomic_DNA"/>
</dbReference>
<dbReference type="SUPFAM" id="SSF46785">
    <property type="entry name" value="Winged helix' DNA-binding domain"/>
    <property type="match status" value="1"/>
</dbReference>
<evidence type="ECO:0000313" key="3">
    <source>
        <dbReference type="Proteomes" id="UP001291309"/>
    </source>
</evidence>
<proteinExistence type="predicted"/>
<sequence>MPRRKAAEPVSLETLDLGHLALFVGMRVNELVLEELHAAGFEGLRYAHGFVFQHLLGGARSISELAALLEVTQQAASKTVAELEKRGFVEQTASDDARVRRVQLSERGLAAVEKSRAARAELQQRFEQRHGRRAVDEARKLLSLVLASLGGTEAVRTRRVRAPR</sequence>
<reference evidence="2 3" key="1">
    <citation type="submission" date="2023-12" db="EMBL/GenBank/DDBJ databases">
        <title>the genome sequence of Hyalangium sp. s54d21.</title>
        <authorList>
            <person name="Zhang X."/>
        </authorList>
    </citation>
    <scope>NUCLEOTIDE SEQUENCE [LARGE SCALE GENOMIC DNA]</scope>
    <source>
        <strain evidence="3">s54d21</strain>
    </source>
</reference>
<dbReference type="InterPro" id="IPR000835">
    <property type="entry name" value="HTH_MarR-typ"/>
</dbReference>
<dbReference type="InterPro" id="IPR036390">
    <property type="entry name" value="WH_DNA-bd_sf"/>
</dbReference>
<dbReference type="RefSeq" id="WP_321546691.1">
    <property type="nucleotide sequence ID" value="NZ_JAXIVS010000005.1"/>
</dbReference>
<dbReference type="PANTHER" id="PTHR33164">
    <property type="entry name" value="TRANSCRIPTIONAL REGULATOR, MARR FAMILY"/>
    <property type="match status" value="1"/>
</dbReference>
<name>A0ABU5H3B7_9BACT</name>
<feature type="domain" description="HTH marR-type" evidence="1">
    <location>
        <begin position="37"/>
        <end position="135"/>
    </location>
</feature>
<dbReference type="SMART" id="SM00347">
    <property type="entry name" value="HTH_MARR"/>
    <property type="match status" value="1"/>
</dbReference>
<dbReference type="InterPro" id="IPR039422">
    <property type="entry name" value="MarR/SlyA-like"/>
</dbReference>
<keyword evidence="3" id="KW-1185">Reference proteome</keyword>
<dbReference type="Gene3D" id="1.10.10.10">
    <property type="entry name" value="Winged helix-like DNA-binding domain superfamily/Winged helix DNA-binding domain"/>
    <property type="match status" value="1"/>
</dbReference>
<accession>A0ABU5H3B7</accession>
<gene>
    <name evidence="2" type="ORF">SYV04_16215</name>
</gene>
<evidence type="ECO:0000313" key="2">
    <source>
        <dbReference type="EMBL" id="MDY7227963.1"/>
    </source>
</evidence>
<protein>
    <submittedName>
        <fullName evidence="2">MarR family transcriptional regulator</fullName>
    </submittedName>
</protein>